<dbReference type="SMART" id="SM00671">
    <property type="entry name" value="SEL1"/>
    <property type="match status" value="14"/>
</dbReference>
<dbReference type="InterPro" id="IPR024983">
    <property type="entry name" value="CHAT_dom"/>
</dbReference>
<gene>
    <name evidence="2" type="ORF">G7B40_020115</name>
</gene>
<dbReference type="RefSeq" id="WP_310834020.1">
    <property type="nucleotide sequence ID" value="NZ_JAALHA020000009.1"/>
</dbReference>
<dbReference type="InterPro" id="IPR011990">
    <property type="entry name" value="TPR-like_helical_dom_sf"/>
</dbReference>
<organism evidence="2 3">
    <name type="scientific">Aetokthonos hydrillicola Thurmond2011</name>
    <dbReference type="NCBI Taxonomy" id="2712845"/>
    <lineage>
        <taxon>Bacteria</taxon>
        <taxon>Bacillati</taxon>
        <taxon>Cyanobacteriota</taxon>
        <taxon>Cyanophyceae</taxon>
        <taxon>Nostocales</taxon>
        <taxon>Hapalosiphonaceae</taxon>
        <taxon>Aetokthonos</taxon>
    </lineage>
</organism>
<dbReference type="Proteomes" id="UP000667802">
    <property type="component" value="Unassembled WGS sequence"/>
</dbReference>
<dbReference type="PANTHER" id="PTHR10098:SF108">
    <property type="entry name" value="TETRATRICOPEPTIDE REPEAT PROTEIN 28"/>
    <property type="match status" value="1"/>
</dbReference>
<comment type="caution">
    <text evidence="2">The sequence shown here is derived from an EMBL/GenBank/DDBJ whole genome shotgun (WGS) entry which is preliminary data.</text>
</comment>
<evidence type="ECO:0000259" key="1">
    <source>
        <dbReference type="Pfam" id="PF12770"/>
    </source>
</evidence>
<keyword evidence="3" id="KW-1185">Reference proteome</keyword>
<dbReference type="SMART" id="SM00028">
    <property type="entry name" value="TPR"/>
    <property type="match status" value="15"/>
</dbReference>
<dbReference type="Pfam" id="PF13374">
    <property type="entry name" value="TPR_10"/>
    <property type="match status" value="2"/>
</dbReference>
<dbReference type="InterPro" id="IPR006597">
    <property type="entry name" value="Sel1-like"/>
</dbReference>
<dbReference type="PANTHER" id="PTHR10098">
    <property type="entry name" value="RAPSYN-RELATED"/>
    <property type="match status" value="1"/>
</dbReference>
<sequence length="1391" mass="157509">MNEERQQAYLNLIEMLLSCQSGEEAAILEAKQDLLDAEFVQIVKAVAEFYSQEGEENTANWLRNLAVYVGQPVYLEFLLQVLQATSESNGDPQVVYPLLEENIEKLDYILPEVLQSWAKDKLAEVETDTAEYIAGVIGNFSNLIGQFPLGDKASNMEIAIAGYEILLTVYTRTAFPQQWATVQNNLGTAYSNRIDGDKAQNLEKAIAAYSQALEIRTRTAFPQQWATTQNNLGNAYRNRIDGDKAQNLEKAIAAYTQALEIYTRSAFPQDWAMTQNNLGTAYSNRIDGDKAQNLELAIAAYTQALEIYTRTAFPQQWATTQNNLGNAYLYRIDGDKAQNLEKAIAAYTQALEIYTRSAFPQDWATTQNNLGNAYLYRIDGDKAQNLEKAISAYTQALEIYTRTAFPQQWATVQNNLGNAYLDRIDGDKAQNLELAISAYSQALEIYTRTAFPQDWAGTQNNLGNAYLDRIDGDKAQNLEKAIAAYSQALEIRTRSAFPQDWATTQNNLGNAYSNRIDGDKAQNLEKAIAAYTQALEIRTRSAFPQDWASTQNNLGNAYLYRIDGDKAQNLELAIAAYTQALEIRTRSAFPQDWAMTQNNLGNAYLYRIDGDKAQNLELAITAYSQALEIYTRTAFPQDWATTQNNLGNAYSNRIDGDKAQNLELAIAAYTQALEIRTRSAFPQDWASTQNNLGNAYLYRIDGDKAQNLEKAISAYTQALEIRTRSAFPQDWATTQNNLGSAYSDRIDGDKAQNLELAIAAFSQALEIYTRTAFPQHWASTQNNLGTAYSNRIDGDKAQNLELAIAAFSQALEIYTRSAFPQKNVETLFNLGLAYQDGKHYTFAYNSFESAIETVEFLRGEIVSGEESKRKQAEEWNGLYRRMVEVCLKLEQDTQAIEYIERSKTRNLVELLAIRNLYPTGEIPEDKRKQLQQIRKDIDIEKRRLAADTLPDHTYINQLRQRYSELYPYEPIQFSQIQSLLAEDVAIIQLYIFGDCFRAFIITCNEDKPRIWHSSAEDLEKLVNWTFGQYLQSYYRDKKRWIYDLNNKLQELAQILHIDEILSLIPTECKKLILIPHRYLHLLPLHALVLSTGEDLIEKFPKGVSYAPSCELLRFAFQRLSQNHQVSATPVPKQDLTHLFAIQNPTDNLDFTDIEVETIAAAFQPHHILKKDEATLSAIKQQPSADHLCNAKWLHFSGHAYFNYTSPLKSALQLADSLVSPVPADAELSGFLQLSDNEALDLQKCLTLEEIFQLSLPECRLVMLSACETGLIDFYNKSDEYIGLASGFIRAGAVSVVSTLWAVDDFSTALLIIKFYENLETLTSDVVISLNQAQLWFRQVTQSDLVKWIDDQERMDVQHKQSIRDVLTKNYKPEQKPFQNSWAWAGFCAVGA</sequence>
<evidence type="ECO:0000313" key="2">
    <source>
        <dbReference type="EMBL" id="MDR9896853.1"/>
    </source>
</evidence>
<name>A0AAP5MB92_9CYAN</name>
<dbReference type="Gene3D" id="1.25.40.10">
    <property type="entry name" value="Tetratricopeptide repeat domain"/>
    <property type="match status" value="5"/>
</dbReference>
<evidence type="ECO:0000313" key="3">
    <source>
        <dbReference type="Proteomes" id="UP000667802"/>
    </source>
</evidence>
<dbReference type="EMBL" id="JAALHA020000009">
    <property type="protein sequence ID" value="MDR9896853.1"/>
    <property type="molecule type" value="Genomic_DNA"/>
</dbReference>
<proteinExistence type="predicted"/>
<reference evidence="3" key="1">
    <citation type="journal article" date="2021" name="Science">
        <title>Hunting the eagle killer: A cyanobacterial neurotoxin causes vacuolar myelinopathy.</title>
        <authorList>
            <person name="Breinlinger S."/>
            <person name="Phillips T.J."/>
            <person name="Haram B.N."/>
            <person name="Mares J."/>
            <person name="Martinez Yerena J.A."/>
            <person name="Hrouzek P."/>
            <person name="Sobotka R."/>
            <person name="Henderson W.M."/>
            <person name="Schmieder P."/>
            <person name="Williams S.M."/>
            <person name="Lauderdale J.D."/>
            <person name="Wilde H.D."/>
            <person name="Gerrin W."/>
            <person name="Kust A."/>
            <person name="Washington J.W."/>
            <person name="Wagner C."/>
            <person name="Geier B."/>
            <person name="Liebeke M."/>
            <person name="Enke H."/>
            <person name="Niedermeyer T.H.J."/>
            <person name="Wilde S.B."/>
        </authorList>
    </citation>
    <scope>NUCLEOTIDE SEQUENCE [LARGE SCALE GENOMIC DNA]</scope>
    <source>
        <strain evidence="3">Thurmond2011</strain>
    </source>
</reference>
<dbReference type="Pfam" id="PF12770">
    <property type="entry name" value="CHAT"/>
    <property type="match status" value="1"/>
</dbReference>
<accession>A0AAP5MB92</accession>
<dbReference type="InterPro" id="IPR019734">
    <property type="entry name" value="TPR_rpt"/>
</dbReference>
<dbReference type="SUPFAM" id="SSF48452">
    <property type="entry name" value="TPR-like"/>
    <property type="match status" value="5"/>
</dbReference>
<feature type="domain" description="CHAT" evidence="1">
    <location>
        <begin position="1048"/>
        <end position="1390"/>
    </location>
</feature>
<protein>
    <submittedName>
        <fullName evidence="2">Tetratricopeptide repeat protein</fullName>
    </submittedName>
</protein>